<organism evidence="3 4">
    <name type="scientific">Micromonospora echinofusca</name>
    <dbReference type="NCBI Taxonomy" id="47858"/>
    <lineage>
        <taxon>Bacteria</taxon>
        <taxon>Bacillati</taxon>
        <taxon>Actinomycetota</taxon>
        <taxon>Actinomycetes</taxon>
        <taxon>Micromonosporales</taxon>
        <taxon>Micromonosporaceae</taxon>
        <taxon>Micromonospora</taxon>
    </lineage>
</organism>
<feature type="transmembrane region" description="Helical" evidence="2">
    <location>
        <begin position="45"/>
        <end position="66"/>
    </location>
</feature>
<keyword evidence="2" id="KW-0812">Transmembrane</keyword>
<protein>
    <recommendedName>
        <fullName evidence="5">PknH-like extracellular domain-containing protein</fullName>
    </recommendedName>
</protein>
<gene>
    <name evidence="3" type="ORF">GSF22_10860</name>
</gene>
<keyword evidence="4" id="KW-1185">Reference proteome</keyword>
<feature type="compositionally biased region" description="Pro residues" evidence="1">
    <location>
        <begin position="86"/>
        <end position="102"/>
    </location>
</feature>
<evidence type="ECO:0000313" key="4">
    <source>
        <dbReference type="Proteomes" id="UP000823521"/>
    </source>
</evidence>
<reference evidence="3 4" key="1">
    <citation type="submission" date="2019-12" db="EMBL/GenBank/DDBJ databases">
        <title>Whole genome sequencing of endophytic Actinobacterium Micromonospora sp. MPMI6T.</title>
        <authorList>
            <person name="Evv R."/>
            <person name="Podile A.R."/>
        </authorList>
    </citation>
    <scope>NUCLEOTIDE SEQUENCE [LARGE SCALE GENOMIC DNA]</scope>
    <source>
        <strain evidence="3 4">MPMI6</strain>
    </source>
</reference>
<name>A0ABS3VPR4_MICEH</name>
<sequence>MPETPDHPDQATQLVERIAADLASIRWASPTEIRNRARRRARRQAASGALALMVVVAAASAVGSVVRPDRTPSPVAATPVPTTPDTVPPVPPEGAPAQPVPSPRSSVWPDPTVQGAAPTTPFARTTVSTVPTAIPVDALLQPGDLGADLLLGATETTDFAPVRPIADSLVSCPDYATLDRYDGVAVAFRRHALLRDPADGDPVLRQEVGRFPGGAAGRIVDDVDRAVAVCARYRSPGPTYERRLLDGWGEHAWSRVDRGFAGDQSMLLRHEIARQGSPGSVVYLVAVIRVGDLVTVVTSADLTGERAREMAATAAARLCRTANPGC</sequence>
<accession>A0ABS3VPR4</accession>
<evidence type="ECO:0000256" key="1">
    <source>
        <dbReference type="SAM" id="MobiDB-lite"/>
    </source>
</evidence>
<dbReference type="RefSeq" id="WP_208813400.1">
    <property type="nucleotide sequence ID" value="NZ_WVUH01000070.1"/>
</dbReference>
<feature type="compositionally biased region" description="Low complexity" evidence="1">
    <location>
        <begin position="67"/>
        <end position="85"/>
    </location>
</feature>
<comment type="caution">
    <text evidence="3">The sequence shown here is derived from an EMBL/GenBank/DDBJ whole genome shotgun (WGS) entry which is preliminary data.</text>
</comment>
<evidence type="ECO:0000256" key="2">
    <source>
        <dbReference type="SAM" id="Phobius"/>
    </source>
</evidence>
<keyword evidence="2" id="KW-0472">Membrane</keyword>
<keyword evidence="2" id="KW-1133">Transmembrane helix</keyword>
<feature type="region of interest" description="Disordered" evidence="1">
    <location>
        <begin position="67"/>
        <end position="108"/>
    </location>
</feature>
<evidence type="ECO:0000313" key="3">
    <source>
        <dbReference type="EMBL" id="MBO4206497.1"/>
    </source>
</evidence>
<evidence type="ECO:0008006" key="5">
    <source>
        <dbReference type="Google" id="ProtNLM"/>
    </source>
</evidence>
<proteinExistence type="predicted"/>
<dbReference type="EMBL" id="WVUH01000070">
    <property type="protein sequence ID" value="MBO4206497.1"/>
    <property type="molecule type" value="Genomic_DNA"/>
</dbReference>
<dbReference type="Proteomes" id="UP000823521">
    <property type="component" value="Unassembled WGS sequence"/>
</dbReference>